<sequence length="116" mass="13222">MTTFERIKELAKKRGLSLIEVNDKAGLGTRTIYHWKKKAPTAEKLRTVAQVLHTSTDYLLGNTDDPSPTVNKQSHPYVDITDDETIYSYRGKPVPKEYLDVIRNLMDSDIRKGKGE</sequence>
<dbReference type="AlphaFoldDB" id="A0A0F4LCS8"/>
<dbReference type="PROSITE" id="PS50943">
    <property type="entry name" value="HTH_CROC1"/>
    <property type="match status" value="1"/>
</dbReference>
<comment type="caution">
    <text evidence="2">The sequence shown here is derived from an EMBL/GenBank/DDBJ whole genome shotgun (WGS) entry which is preliminary data.</text>
</comment>
<dbReference type="SUPFAM" id="SSF47413">
    <property type="entry name" value="lambda repressor-like DNA-binding domains"/>
    <property type="match status" value="1"/>
</dbReference>
<dbReference type="InterPro" id="IPR010982">
    <property type="entry name" value="Lambda_DNA-bd_dom_sf"/>
</dbReference>
<dbReference type="EMBL" id="JXBY01000017">
    <property type="protein sequence ID" value="KJY56118.1"/>
    <property type="molecule type" value="Genomic_DNA"/>
</dbReference>
<dbReference type="InterPro" id="IPR001387">
    <property type="entry name" value="Cro/C1-type_HTH"/>
</dbReference>
<name>A0A0F4LCS8_9LACO</name>
<dbReference type="Proteomes" id="UP000033533">
    <property type="component" value="Unassembled WGS sequence"/>
</dbReference>
<evidence type="ECO:0000313" key="3">
    <source>
        <dbReference type="Proteomes" id="UP000033533"/>
    </source>
</evidence>
<dbReference type="STRING" id="1218493.JF76_07200"/>
<dbReference type="Pfam" id="PF01381">
    <property type="entry name" value="HTH_3"/>
    <property type="match status" value="1"/>
</dbReference>
<accession>A0A0F4LCS8</accession>
<dbReference type="Gene3D" id="1.10.260.40">
    <property type="entry name" value="lambda repressor-like DNA-binding domains"/>
    <property type="match status" value="1"/>
</dbReference>
<gene>
    <name evidence="2" type="ORF">JF76_07200</name>
</gene>
<dbReference type="SMART" id="SM00530">
    <property type="entry name" value="HTH_XRE"/>
    <property type="match status" value="1"/>
</dbReference>
<organism evidence="2 3">
    <name type="scientific">Lactobacillus kullabergensis</name>
    <dbReference type="NCBI Taxonomy" id="1218493"/>
    <lineage>
        <taxon>Bacteria</taxon>
        <taxon>Bacillati</taxon>
        <taxon>Bacillota</taxon>
        <taxon>Bacilli</taxon>
        <taxon>Lactobacillales</taxon>
        <taxon>Lactobacillaceae</taxon>
        <taxon>Lactobacillus</taxon>
    </lineage>
</organism>
<dbReference type="RefSeq" id="WP_045927869.1">
    <property type="nucleotide sequence ID" value="NZ_JBHSZS010000009.1"/>
</dbReference>
<evidence type="ECO:0000259" key="1">
    <source>
        <dbReference type="PROSITE" id="PS50943"/>
    </source>
</evidence>
<protein>
    <recommendedName>
        <fullName evidence="1">HTH cro/C1-type domain-containing protein</fullName>
    </recommendedName>
</protein>
<proteinExistence type="predicted"/>
<evidence type="ECO:0000313" key="2">
    <source>
        <dbReference type="EMBL" id="KJY56118.1"/>
    </source>
</evidence>
<reference evidence="2 3" key="1">
    <citation type="submission" date="2014-12" db="EMBL/GenBank/DDBJ databases">
        <title>Comparative genomics of the lactic acid bacteria isolated from the honey bee gut.</title>
        <authorList>
            <person name="Ellegaard K.M."/>
            <person name="Tamarit D."/>
            <person name="Javelind E."/>
            <person name="Olofsson T."/>
            <person name="Andersson S.G."/>
            <person name="Vasquez A."/>
        </authorList>
    </citation>
    <scope>NUCLEOTIDE SEQUENCE [LARGE SCALE GENOMIC DNA]</scope>
    <source>
        <strain evidence="2 3">Biut2</strain>
    </source>
</reference>
<dbReference type="PATRIC" id="fig|1218493.3.peg.766"/>
<dbReference type="GO" id="GO:0003677">
    <property type="term" value="F:DNA binding"/>
    <property type="evidence" value="ECO:0007669"/>
    <property type="project" value="InterPro"/>
</dbReference>
<feature type="domain" description="HTH cro/C1-type" evidence="1">
    <location>
        <begin position="7"/>
        <end position="59"/>
    </location>
</feature>
<dbReference type="HOGENOM" id="CLU_066192_4_0_9"/>
<dbReference type="CDD" id="cd00093">
    <property type="entry name" value="HTH_XRE"/>
    <property type="match status" value="1"/>
</dbReference>